<evidence type="ECO:0000256" key="3">
    <source>
        <dbReference type="ARBA" id="ARBA00022806"/>
    </source>
</evidence>
<proteinExistence type="inferred from homology"/>
<dbReference type="InterPro" id="IPR044742">
    <property type="entry name" value="DEAD/DEAH_RhlB"/>
</dbReference>
<dbReference type="InterPro" id="IPR027417">
    <property type="entry name" value="P-loop_NTPase"/>
</dbReference>
<feature type="domain" description="Helicase ATP-binding" evidence="8">
    <location>
        <begin position="32"/>
        <end position="206"/>
    </location>
</feature>
<dbReference type="GO" id="GO:0033592">
    <property type="term" value="F:RNA strand annealing activity"/>
    <property type="evidence" value="ECO:0007669"/>
    <property type="project" value="TreeGrafter"/>
</dbReference>
<dbReference type="GO" id="GO:0009409">
    <property type="term" value="P:response to cold"/>
    <property type="evidence" value="ECO:0007669"/>
    <property type="project" value="InterPro"/>
</dbReference>
<dbReference type="InterPro" id="IPR050547">
    <property type="entry name" value="DEAD_box_RNA_helicases"/>
</dbReference>
<dbReference type="AlphaFoldDB" id="A0A347WLE3"/>
<dbReference type="EMBL" id="CP023434">
    <property type="protein sequence ID" value="AXY25900.1"/>
    <property type="molecule type" value="Genomic_DNA"/>
</dbReference>
<dbReference type="SUPFAM" id="SSF52540">
    <property type="entry name" value="P-loop containing nucleoside triphosphate hydrolases"/>
    <property type="match status" value="1"/>
</dbReference>
<evidence type="ECO:0000259" key="8">
    <source>
        <dbReference type="PROSITE" id="PS51192"/>
    </source>
</evidence>
<organism evidence="11 12">
    <name type="scientific">Suicoccus acidiformans</name>
    <dbReference type="NCBI Taxonomy" id="2036206"/>
    <lineage>
        <taxon>Bacteria</taxon>
        <taxon>Bacillati</taxon>
        <taxon>Bacillota</taxon>
        <taxon>Bacilli</taxon>
        <taxon>Lactobacillales</taxon>
        <taxon>Aerococcaceae</taxon>
        <taxon>Suicoccus</taxon>
    </lineage>
</organism>
<dbReference type="GO" id="GO:0005840">
    <property type="term" value="C:ribosome"/>
    <property type="evidence" value="ECO:0007669"/>
    <property type="project" value="TreeGrafter"/>
</dbReference>
<evidence type="ECO:0000259" key="10">
    <source>
        <dbReference type="PROSITE" id="PS51195"/>
    </source>
</evidence>
<feature type="compositionally biased region" description="Basic residues" evidence="7">
    <location>
        <begin position="432"/>
        <end position="444"/>
    </location>
</feature>
<dbReference type="SMART" id="SM00490">
    <property type="entry name" value="HELICc"/>
    <property type="match status" value="1"/>
</dbReference>
<dbReference type="RefSeq" id="WP_118990800.1">
    <property type="nucleotide sequence ID" value="NZ_CP023434.1"/>
</dbReference>
<protein>
    <recommendedName>
        <fullName evidence="5">DEAD-box ATP-dependent RNA helicase CshB</fullName>
        <ecNumber evidence="5">3.6.4.13</ecNumber>
    </recommendedName>
</protein>
<dbReference type="InterPro" id="IPR014014">
    <property type="entry name" value="RNA_helicase_DEAD_Q_motif"/>
</dbReference>
<evidence type="ECO:0000256" key="4">
    <source>
        <dbReference type="ARBA" id="ARBA00022840"/>
    </source>
</evidence>
<feature type="short sequence motif" description="Q motif" evidence="6">
    <location>
        <begin position="1"/>
        <end position="29"/>
    </location>
</feature>
<dbReference type="PROSITE" id="PS51194">
    <property type="entry name" value="HELICASE_CTER"/>
    <property type="match status" value="1"/>
</dbReference>
<dbReference type="Gene3D" id="3.40.50.300">
    <property type="entry name" value="P-loop containing nucleotide triphosphate hydrolases"/>
    <property type="match status" value="2"/>
</dbReference>
<evidence type="ECO:0000256" key="5">
    <source>
        <dbReference type="HAMAP-Rule" id="MF_01494"/>
    </source>
</evidence>
<dbReference type="InterPro" id="IPR014001">
    <property type="entry name" value="Helicase_ATP-bd"/>
</dbReference>
<dbReference type="HAMAP" id="MF_01494">
    <property type="entry name" value="DEAD_helicase_CshB"/>
    <property type="match status" value="1"/>
</dbReference>
<dbReference type="PANTHER" id="PTHR47963">
    <property type="entry name" value="DEAD-BOX ATP-DEPENDENT RNA HELICASE 47, MITOCHONDRIAL"/>
    <property type="match status" value="1"/>
</dbReference>
<feature type="compositionally biased region" description="Basic and acidic residues" evidence="7">
    <location>
        <begin position="418"/>
        <end position="431"/>
    </location>
</feature>
<dbReference type="InterPro" id="IPR001650">
    <property type="entry name" value="Helicase_C-like"/>
</dbReference>
<dbReference type="GO" id="GO:0005524">
    <property type="term" value="F:ATP binding"/>
    <property type="evidence" value="ECO:0007669"/>
    <property type="project" value="UniProtKB-UniRule"/>
</dbReference>
<dbReference type="CDD" id="cd18787">
    <property type="entry name" value="SF2_C_DEAD"/>
    <property type="match status" value="1"/>
</dbReference>
<comment type="catalytic activity">
    <reaction evidence="5">
        <text>ATP + H2O = ADP + phosphate + H(+)</text>
        <dbReference type="Rhea" id="RHEA:13065"/>
        <dbReference type="ChEBI" id="CHEBI:15377"/>
        <dbReference type="ChEBI" id="CHEBI:15378"/>
        <dbReference type="ChEBI" id="CHEBI:30616"/>
        <dbReference type="ChEBI" id="CHEBI:43474"/>
        <dbReference type="ChEBI" id="CHEBI:456216"/>
        <dbReference type="EC" id="3.6.4.13"/>
    </reaction>
</comment>
<feature type="domain" description="Helicase C-terminal" evidence="9">
    <location>
        <begin position="217"/>
        <end position="376"/>
    </location>
</feature>
<evidence type="ECO:0000256" key="1">
    <source>
        <dbReference type="ARBA" id="ARBA00022741"/>
    </source>
</evidence>
<dbReference type="Pfam" id="PF00270">
    <property type="entry name" value="DEAD"/>
    <property type="match status" value="1"/>
</dbReference>
<keyword evidence="5" id="KW-0694">RNA-binding</keyword>
<keyword evidence="4 5" id="KW-0067">ATP-binding</keyword>
<dbReference type="CDD" id="cd00268">
    <property type="entry name" value="DEADc"/>
    <property type="match status" value="1"/>
</dbReference>
<feature type="domain" description="DEAD-box RNA helicase Q" evidence="10">
    <location>
        <begin position="1"/>
        <end position="29"/>
    </location>
</feature>
<comment type="function">
    <text evidence="5">Probable DEAD-box RNA helicase. May work in conjunction with the cold shock proteins to ensure proper initiation of transcription at low and optimal temperatures.</text>
</comment>
<keyword evidence="12" id="KW-1185">Reference proteome</keyword>
<evidence type="ECO:0000256" key="6">
    <source>
        <dbReference type="PROSITE-ProRule" id="PRU00552"/>
    </source>
</evidence>
<dbReference type="PROSITE" id="PS51192">
    <property type="entry name" value="HELICASE_ATP_BIND_1"/>
    <property type="match status" value="1"/>
</dbReference>
<keyword evidence="3 5" id="KW-0347">Helicase</keyword>
<dbReference type="EC" id="3.6.4.13" evidence="5"/>
<dbReference type="InterPro" id="IPR030881">
    <property type="entry name" value="CshB"/>
</dbReference>
<keyword evidence="1 5" id="KW-0547">Nucleotide-binding</keyword>
<evidence type="ECO:0000313" key="12">
    <source>
        <dbReference type="Proteomes" id="UP000263232"/>
    </source>
</evidence>
<sequence length="451" mass="51785">MKFTELPLAPFIQDSLQALNFNELTEVQEAVIPAALKGRDLIVQSQTGSGKSHSFLLPLIERIDPSIQEVQGVITAPSRELAEQLYQACRQITEQSPQPIQVVNYIGGTDKARQINRLQGSGQPHIVIGTPGRIFDLMRENALWVQTTRMLVIDEADMTFDLGFLSIVDEIASRMPENLQMMAFSATIPQEVDVFLRKYMNQPMEIEIEAKEVISNTITNYLLNTKGRDRKALTYQLLTMGNPYLALVFTNTKQYADEVSQYLKEQGLKVATIHGDVSPRERKRLMRQIRNLEFQYVVATDLAARGIDIPGISLVINTELPKELEFFVHRVGRTGRNQLEGTAITFITPDDDEVISTLEDKGIQFQTVELRQGELVEVEHRHRRKQRQAQANDDPVIRGMIKRNQKRKVKPGYKKKLNREIQSYKRQEARRKQNQQRWAKKKANREKYKGR</sequence>
<keyword evidence="2 5" id="KW-0378">Hydrolase</keyword>
<accession>A0A347WLE3</accession>
<comment type="subcellular location">
    <subcellularLocation>
        <location evidence="5">Cytoplasm</location>
    </subcellularLocation>
</comment>
<keyword evidence="5" id="KW-0963">Cytoplasm</keyword>
<evidence type="ECO:0000313" key="11">
    <source>
        <dbReference type="EMBL" id="AXY25900.1"/>
    </source>
</evidence>
<dbReference type="Proteomes" id="UP000263232">
    <property type="component" value="Chromosome"/>
</dbReference>
<name>A0A347WLE3_9LACT</name>
<dbReference type="KEGG" id="abae:CL176_07750"/>
<evidence type="ECO:0000259" key="9">
    <source>
        <dbReference type="PROSITE" id="PS51194"/>
    </source>
</evidence>
<dbReference type="GO" id="GO:0003724">
    <property type="term" value="F:RNA helicase activity"/>
    <property type="evidence" value="ECO:0007669"/>
    <property type="project" value="UniProtKB-UniRule"/>
</dbReference>
<feature type="region of interest" description="Disordered" evidence="7">
    <location>
        <begin position="379"/>
        <end position="398"/>
    </location>
</feature>
<feature type="compositionally biased region" description="Basic residues" evidence="7">
    <location>
        <begin position="405"/>
        <end position="417"/>
    </location>
</feature>
<dbReference type="GO" id="GO:0005829">
    <property type="term" value="C:cytosol"/>
    <property type="evidence" value="ECO:0007669"/>
    <property type="project" value="TreeGrafter"/>
</dbReference>
<dbReference type="Pfam" id="PF00271">
    <property type="entry name" value="Helicase_C"/>
    <property type="match status" value="1"/>
</dbReference>
<reference evidence="11 12" key="1">
    <citation type="submission" date="2017-09" db="EMBL/GenBank/DDBJ databases">
        <title>Complete genome sequence of Oxytococcus suis strain ZY16052.</title>
        <authorList>
            <person name="Li F."/>
        </authorList>
    </citation>
    <scope>NUCLEOTIDE SEQUENCE [LARGE SCALE GENOMIC DNA]</scope>
    <source>
        <strain evidence="11 12">ZY16052</strain>
    </source>
</reference>
<keyword evidence="5" id="KW-0346">Stress response</keyword>
<comment type="similarity">
    <text evidence="5">Belongs to the DEAD box helicase family. CshB subfamily.</text>
</comment>
<dbReference type="GO" id="GO:0006401">
    <property type="term" value="P:RNA catabolic process"/>
    <property type="evidence" value="ECO:0007669"/>
    <property type="project" value="UniProtKB-UniRule"/>
</dbReference>
<dbReference type="GO" id="GO:0016887">
    <property type="term" value="F:ATP hydrolysis activity"/>
    <property type="evidence" value="ECO:0007669"/>
    <property type="project" value="RHEA"/>
</dbReference>
<dbReference type="InterPro" id="IPR011545">
    <property type="entry name" value="DEAD/DEAH_box_helicase_dom"/>
</dbReference>
<dbReference type="PANTHER" id="PTHR47963:SF1">
    <property type="entry name" value="DEAD-BOX ATP-DEPENDENT RNA HELICASE CSHB"/>
    <property type="match status" value="1"/>
</dbReference>
<dbReference type="OrthoDB" id="9805696at2"/>
<evidence type="ECO:0000256" key="7">
    <source>
        <dbReference type="SAM" id="MobiDB-lite"/>
    </source>
</evidence>
<dbReference type="PROSITE" id="PS51195">
    <property type="entry name" value="Q_MOTIF"/>
    <property type="match status" value="1"/>
</dbReference>
<evidence type="ECO:0000256" key="2">
    <source>
        <dbReference type="ARBA" id="ARBA00022801"/>
    </source>
</evidence>
<feature type="region of interest" description="Disordered" evidence="7">
    <location>
        <begin position="405"/>
        <end position="451"/>
    </location>
</feature>
<dbReference type="SMART" id="SM00487">
    <property type="entry name" value="DEXDc"/>
    <property type="match status" value="1"/>
</dbReference>
<gene>
    <name evidence="5" type="primary">cshB</name>
    <name evidence="11" type="ORF">CL176_07750</name>
</gene>